<keyword evidence="6 13" id="KW-0732">Signal</keyword>
<dbReference type="InterPro" id="IPR044004">
    <property type="entry name" value="TSP1_spondin_dom"/>
</dbReference>
<dbReference type="InterPro" id="IPR038678">
    <property type="entry name" value="Spondin_N_sf"/>
</dbReference>
<dbReference type="OrthoDB" id="347314at2759"/>
<protein>
    <recommendedName>
        <fullName evidence="2">Spondin-1</fullName>
    </recommendedName>
    <alternativeName>
        <fullName evidence="11">F-spondin</fullName>
    </alternativeName>
</protein>
<dbReference type="InterPro" id="IPR009465">
    <property type="entry name" value="Spondin_N"/>
</dbReference>
<dbReference type="PROSITE" id="PS50279">
    <property type="entry name" value="BPTI_KUNITZ_2"/>
    <property type="match status" value="1"/>
</dbReference>
<dbReference type="SMART" id="SM00209">
    <property type="entry name" value="TSP1"/>
    <property type="match status" value="4"/>
</dbReference>
<organism evidence="17 18">
    <name type="scientific">Crassostrea virginica</name>
    <name type="common">Eastern oyster</name>
    <dbReference type="NCBI Taxonomy" id="6565"/>
    <lineage>
        <taxon>Eukaryota</taxon>
        <taxon>Metazoa</taxon>
        <taxon>Spiralia</taxon>
        <taxon>Lophotrochozoa</taxon>
        <taxon>Mollusca</taxon>
        <taxon>Bivalvia</taxon>
        <taxon>Autobranchia</taxon>
        <taxon>Pteriomorphia</taxon>
        <taxon>Ostreida</taxon>
        <taxon>Ostreoidea</taxon>
        <taxon>Ostreidae</taxon>
        <taxon>Crassostrea</taxon>
    </lineage>
</organism>
<dbReference type="Proteomes" id="UP000694844">
    <property type="component" value="Chromosome 7"/>
</dbReference>
<keyword evidence="7" id="KW-0677">Repeat</keyword>
<dbReference type="GO" id="GO:0004867">
    <property type="term" value="F:serine-type endopeptidase inhibitor activity"/>
    <property type="evidence" value="ECO:0007669"/>
    <property type="project" value="InterPro"/>
</dbReference>
<dbReference type="Gene3D" id="2.60.40.2130">
    <property type="entry name" value="F-spondin domain"/>
    <property type="match status" value="1"/>
</dbReference>
<dbReference type="InterPro" id="IPR051418">
    <property type="entry name" value="Spondin/Thrombospondin_T1"/>
</dbReference>
<dbReference type="PROSITE" id="PS51019">
    <property type="entry name" value="REELIN"/>
    <property type="match status" value="1"/>
</dbReference>
<dbReference type="InterPro" id="IPR002223">
    <property type="entry name" value="Kunitz_BPTI"/>
</dbReference>
<dbReference type="AlphaFoldDB" id="A0A8B8AXI0"/>
<dbReference type="FunFam" id="2.60.40.2130:FF:000002">
    <property type="entry name" value="Putative Spondin-1"/>
    <property type="match status" value="1"/>
</dbReference>
<keyword evidence="17" id="KW-1185">Reference proteome</keyword>
<dbReference type="GeneID" id="111105434"/>
<dbReference type="PROSITE" id="PS50092">
    <property type="entry name" value="TSP1"/>
    <property type="match status" value="4"/>
</dbReference>
<evidence type="ECO:0000256" key="6">
    <source>
        <dbReference type="ARBA" id="ARBA00022729"/>
    </source>
</evidence>
<reference evidence="18" key="1">
    <citation type="submission" date="2025-08" db="UniProtKB">
        <authorList>
            <consortium name="RefSeq"/>
        </authorList>
    </citation>
    <scope>IDENTIFICATION</scope>
    <source>
        <tissue evidence="18">Whole sample</tissue>
    </source>
</reference>
<dbReference type="SUPFAM" id="SSF57362">
    <property type="entry name" value="BPTI-like"/>
    <property type="match status" value="1"/>
</dbReference>
<evidence type="ECO:0000259" key="15">
    <source>
        <dbReference type="PROSITE" id="PS51019"/>
    </source>
</evidence>
<evidence type="ECO:0000256" key="7">
    <source>
        <dbReference type="ARBA" id="ARBA00022737"/>
    </source>
</evidence>
<feature type="domain" description="BPTI/Kunitz inhibitor" evidence="14">
    <location>
        <begin position="604"/>
        <end position="654"/>
    </location>
</feature>
<feature type="domain" description="Spondin" evidence="16">
    <location>
        <begin position="194"/>
        <end position="388"/>
    </location>
</feature>
<dbReference type="InterPro" id="IPR036383">
    <property type="entry name" value="TSP1_rpt_sf"/>
</dbReference>
<dbReference type="InterPro" id="IPR002861">
    <property type="entry name" value="Reeler_dom"/>
</dbReference>
<evidence type="ECO:0000313" key="18">
    <source>
        <dbReference type="RefSeq" id="XP_022295438.1"/>
    </source>
</evidence>
<dbReference type="Pfam" id="PF06468">
    <property type="entry name" value="Spond_N"/>
    <property type="match status" value="1"/>
</dbReference>
<dbReference type="Pfam" id="PF00014">
    <property type="entry name" value="Kunitz_BPTI"/>
    <property type="match status" value="1"/>
</dbReference>
<feature type="chain" id="PRO_5034152212" description="Spondin-1" evidence="13">
    <location>
        <begin position="22"/>
        <end position="875"/>
    </location>
</feature>
<evidence type="ECO:0000256" key="9">
    <source>
        <dbReference type="ARBA" id="ARBA00023157"/>
    </source>
</evidence>
<dbReference type="KEGG" id="cvn:111105434"/>
<accession>A0A8B8AXI0</accession>
<keyword evidence="3" id="KW-0964">Secreted</keyword>
<sequence length="875" mass="99182">MKWWITVSVLTLSVCLTVCWADLTICERNPIHTTAEKSKGDNGFQISFQELDSKKNEKFKPGQNYTVQLKNRYEEEDNGFLGFMIVAVPEKSKDEKTTVGNFLLPRTGVARKNPECNHTVITHYYLIEKKEVSFVWRAPEPGTGCVEFRATVISEHPDIWFKDDDNLTYRVCEDVPIQTALKDATSQGGTGVEPTPQCCACGEARYKMHFQGLWSRQTHPKGFPIDQVQKVQLHWSSIVGASHTNDYVVWDYGQYASRGVKEVCEYGFSNNLETEFKRNSKNIKTVLKTPPLWGEDNLLGTMTAKFQVDTSKHLFSLLSMIGPSPDWCVGVSKVDLCLQNCTWADSMTIDLYPWDAGTDSGISYFDNNIETDPPEKIQPITNRRPNHPGSPFFAKDPIKPMARLTLTKTKDICTSDGKKGDSDENTMSTSELIKLMKKKMMMKKKIADKYLQSKKEKCAATEWTEWSVCSNSCGSGKQERRRLLKNPQIQPEVCGVDLEESRPCQGECLDLGSGSKVKQLPGDFVVRIDTAVRDPSDLCAITHWSDWSPCSQTCGVGIRERWRNFLQRSNMTSKCGIHLMEKDLCQADIACHLVHQNKDYTAICQLKPNVGPCRGNFPRWYYNSTLKTCMVFSYGGCRGNDNKFENEADCNKFCTEHMAKFNSRNEVVTSPMEGDIRVTTMKMKKVDKGGKRKGSKGNKKGKRKNKKNKKKNKKRRKNRKRGMGKSLKPRPPVEPHDPSLGPAIDCMVSAWSDWGQCSVTCGRGVKTKTRMIKVPAENGGRRCPRRLVKTRKCKLSKCPVDCEMGEWEAWTPCSQTCGDNAVQKRRREVVKRPKRGGQICPARRAKRMCVLPKCPDTDMERMMRDAVFKIPGFLP</sequence>
<dbReference type="Gene3D" id="4.10.410.10">
    <property type="entry name" value="Pancreatic trypsin inhibitor Kunitz domain"/>
    <property type="match status" value="1"/>
</dbReference>
<evidence type="ECO:0000256" key="3">
    <source>
        <dbReference type="ARBA" id="ARBA00022525"/>
    </source>
</evidence>
<dbReference type="Gene3D" id="2.20.100.10">
    <property type="entry name" value="Thrombospondin type-1 (TSP1) repeat"/>
    <property type="match status" value="4"/>
</dbReference>
<dbReference type="FunFam" id="4.10.410.10:FF:000020">
    <property type="entry name" value="Collagen, type VI, alpha 3"/>
    <property type="match status" value="1"/>
</dbReference>
<evidence type="ECO:0000259" key="16">
    <source>
        <dbReference type="PROSITE" id="PS51020"/>
    </source>
</evidence>
<keyword evidence="5" id="KW-0479">Metal-binding</keyword>
<dbReference type="InterPro" id="IPR020901">
    <property type="entry name" value="Prtase_inh_Kunz-CS"/>
</dbReference>
<dbReference type="PROSITE" id="PS51020">
    <property type="entry name" value="SPONDIN"/>
    <property type="match status" value="1"/>
</dbReference>
<dbReference type="SMART" id="SM00131">
    <property type="entry name" value="KU"/>
    <property type="match status" value="1"/>
</dbReference>
<dbReference type="PANTHER" id="PTHR11311">
    <property type="entry name" value="SPONDIN"/>
    <property type="match status" value="1"/>
</dbReference>
<feature type="region of interest" description="Disordered" evidence="12">
    <location>
        <begin position="672"/>
        <end position="739"/>
    </location>
</feature>
<dbReference type="InterPro" id="IPR036880">
    <property type="entry name" value="Kunitz_BPTI_sf"/>
</dbReference>
<proteinExistence type="predicted"/>
<dbReference type="Pfam" id="PF00090">
    <property type="entry name" value="TSP_1"/>
    <property type="match status" value="2"/>
</dbReference>
<name>A0A8B8AXI0_CRAVI</name>
<dbReference type="PANTHER" id="PTHR11311:SF16">
    <property type="entry name" value="SPONDIN-1"/>
    <property type="match status" value="1"/>
</dbReference>
<evidence type="ECO:0000256" key="13">
    <source>
        <dbReference type="SAM" id="SignalP"/>
    </source>
</evidence>
<evidence type="ECO:0000256" key="11">
    <source>
        <dbReference type="ARBA" id="ARBA00030964"/>
    </source>
</evidence>
<feature type="domain" description="Reelin" evidence="15">
    <location>
        <begin position="11"/>
        <end position="184"/>
    </location>
</feature>
<evidence type="ECO:0000256" key="2">
    <source>
        <dbReference type="ARBA" id="ARBA00019594"/>
    </source>
</evidence>
<dbReference type="PRINTS" id="PR00759">
    <property type="entry name" value="BASICPTASE"/>
</dbReference>
<dbReference type="InterPro" id="IPR000884">
    <property type="entry name" value="TSP1_rpt"/>
</dbReference>
<feature type="compositionally biased region" description="Basic residues" evidence="12">
    <location>
        <begin position="690"/>
        <end position="723"/>
    </location>
</feature>
<evidence type="ECO:0000256" key="1">
    <source>
        <dbReference type="ARBA" id="ARBA00004498"/>
    </source>
</evidence>
<evidence type="ECO:0000256" key="12">
    <source>
        <dbReference type="SAM" id="MobiDB-lite"/>
    </source>
</evidence>
<dbReference type="Gene3D" id="2.60.40.4060">
    <property type="entry name" value="Reeler domain"/>
    <property type="match status" value="1"/>
</dbReference>
<keyword evidence="4" id="KW-0272">Extracellular matrix</keyword>
<dbReference type="NCBIfam" id="NF038123">
    <property type="entry name" value="NF038123_dom"/>
    <property type="match status" value="1"/>
</dbReference>
<evidence type="ECO:0000256" key="10">
    <source>
        <dbReference type="ARBA" id="ARBA00023180"/>
    </source>
</evidence>
<dbReference type="CDD" id="cd00109">
    <property type="entry name" value="Kunitz-type"/>
    <property type="match status" value="1"/>
</dbReference>
<dbReference type="Pfam" id="PF02014">
    <property type="entry name" value="Reeler"/>
    <property type="match status" value="1"/>
</dbReference>
<dbReference type="SUPFAM" id="SSF82895">
    <property type="entry name" value="TSP-1 type 1 repeat"/>
    <property type="match status" value="4"/>
</dbReference>
<evidence type="ECO:0000256" key="8">
    <source>
        <dbReference type="ARBA" id="ARBA00022889"/>
    </source>
</evidence>
<dbReference type="CDD" id="cd08544">
    <property type="entry name" value="Reeler"/>
    <property type="match status" value="1"/>
</dbReference>
<dbReference type="GO" id="GO:0046872">
    <property type="term" value="F:metal ion binding"/>
    <property type="evidence" value="ECO:0007669"/>
    <property type="project" value="UniProtKB-KW"/>
</dbReference>
<evidence type="ECO:0000313" key="17">
    <source>
        <dbReference type="Proteomes" id="UP000694844"/>
    </source>
</evidence>
<comment type="subcellular location">
    <subcellularLocation>
        <location evidence="1">Secreted</location>
        <location evidence="1">Extracellular space</location>
        <location evidence="1">Extracellular matrix</location>
    </subcellularLocation>
</comment>
<evidence type="ECO:0000256" key="4">
    <source>
        <dbReference type="ARBA" id="ARBA00022530"/>
    </source>
</evidence>
<keyword evidence="8" id="KW-0130">Cell adhesion</keyword>
<keyword evidence="9" id="KW-1015">Disulfide bond</keyword>
<keyword evidence="10" id="KW-0325">Glycoprotein</keyword>
<dbReference type="RefSeq" id="XP_022295438.1">
    <property type="nucleotide sequence ID" value="XM_022439730.1"/>
</dbReference>
<evidence type="ECO:0000256" key="5">
    <source>
        <dbReference type="ARBA" id="ARBA00022723"/>
    </source>
</evidence>
<evidence type="ECO:0000259" key="14">
    <source>
        <dbReference type="PROSITE" id="PS50279"/>
    </source>
</evidence>
<dbReference type="Pfam" id="PF19028">
    <property type="entry name" value="TSP1_spondin"/>
    <property type="match status" value="2"/>
</dbReference>
<dbReference type="GO" id="GO:0031012">
    <property type="term" value="C:extracellular matrix"/>
    <property type="evidence" value="ECO:0007669"/>
    <property type="project" value="TreeGrafter"/>
</dbReference>
<dbReference type="PROSITE" id="PS00280">
    <property type="entry name" value="BPTI_KUNITZ_1"/>
    <property type="match status" value="1"/>
</dbReference>
<feature type="signal peptide" evidence="13">
    <location>
        <begin position="1"/>
        <end position="21"/>
    </location>
</feature>
<dbReference type="InterPro" id="IPR042307">
    <property type="entry name" value="Reeler_sf"/>
</dbReference>
<gene>
    <name evidence="18" type="primary">LOC111105434</name>
</gene>
<dbReference type="GO" id="GO:0007155">
    <property type="term" value="P:cell adhesion"/>
    <property type="evidence" value="ECO:0007669"/>
    <property type="project" value="UniProtKB-KW"/>
</dbReference>